<name>A0A0U1MCR8_TALIS</name>
<gene>
    <name evidence="1" type="ORF">PISL3812_09989</name>
</gene>
<sequence length="122" mass="13230">MPATMPATKVFAVAVLALAVAVFLAAEDYYLNALPGRLDHLAAVVEKTITVLELVLKALDLVKKVIDTINAILQWGQAKSLVFLNDVRIEVLGREPGGEEGGGEFLFHGPREFVKLFLLSVN</sequence>
<proteinExistence type="predicted"/>
<evidence type="ECO:0000313" key="2">
    <source>
        <dbReference type="Proteomes" id="UP000054383"/>
    </source>
</evidence>
<dbReference type="EMBL" id="CVMT01000031">
    <property type="protein sequence ID" value="CRG92911.1"/>
    <property type="molecule type" value="Genomic_DNA"/>
</dbReference>
<organism evidence="1 2">
    <name type="scientific">Talaromyces islandicus</name>
    <name type="common">Penicillium islandicum</name>
    <dbReference type="NCBI Taxonomy" id="28573"/>
    <lineage>
        <taxon>Eukaryota</taxon>
        <taxon>Fungi</taxon>
        <taxon>Dikarya</taxon>
        <taxon>Ascomycota</taxon>
        <taxon>Pezizomycotina</taxon>
        <taxon>Eurotiomycetes</taxon>
        <taxon>Eurotiomycetidae</taxon>
        <taxon>Eurotiales</taxon>
        <taxon>Trichocomaceae</taxon>
        <taxon>Talaromyces</taxon>
        <taxon>Talaromyces sect. Islandici</taxon>
    </lineage>
</organism>
<dbReference type="Proteomes" id="UP000054383">
    <property type="component" value="Unassembled WGS sequence"/>
</dbReference>
<reference evidence="1 2" key="1">
    <citation type="submission" date="2015-04" db="EMBL/GenBank/DDBJ databases">
        <authorList>
            <person name="Syromyatnikov M.Y."/>
            <person name="Popov V.N."/>
        </authorList>
    </citation>
    <scope>NUCLEOTIDE SEQUENCE [LARGE SCALE GENOMIC DNA]</scope>
    <source>
        <strain evidence="1">WF-38-12</strain>
    </source>
</reference>
<evidence type="ECO:0000313" key="1">
    <source>
        <dbReference type="EMBL" id="CRG92911.1"/>
    </source>
</evidence>
<protein>
    <submittedName>
        <fullName evidence="1">Uncharacterized protein</fullName>
    </submittedName>
</protein>
<accession>A0A0U1MCR8</accession>
<dbReference type="AlphaFoldDB" id="A0A0U1MCR8"/>
<keyword evidence="2" id="KW-1185">Reference proteome</keyword>